<evidence type="ECO:0000256" key="5">
    <source>
        <dbReference type="ARBA" id="ARBA00032397"/>
    </source>
</evidence>
<dbReference type="EMBL" id="KN648498">
    <property type="protein sequence ID" value="KHN35296.1"/>
    <property type="molecule type" value="Genomic_DNA"/>
</dbReference>
<evidence type="ECO:0000256" key="1">
    <source>
        <dbReference type="ARBA" id="ARBA00002952"/>
    </source>
</evidence>
<evidence type="ECO:0000256" key="2">
    <source>
        <dbReference type="ARBA" id="ARBA00005912"/>
    </source>
</evidence>
<dbReference type="GO" id="GO:0005739">
    <property type="term" value="C:mitochondrion"/>
    <property type="evidence" value="ECO:0007669"/>
    <property type="project" value="TreeGrafter"/>
</dbReference>
<evidence type="ECO:0000313" key="7">
    <source>
        <dbReference type="EMBL" id="KHN35296.1"/>
    </source>
</evidence>
<name>A0A0B2RL74_GLYSO</name>
<dbReference type="AlphaFoldDB" id="A0A0B2RL74"/>
<proteinExistence type="inferred from homology"/>
<sequence>MEAAMAALAIPSEQAATYRKGIPRLTKEHIQAMTKLVAKSCEDASQSIRRAQQKAMDAIKKLYSSLPKDDIKRLEKEADVHCG</sequence>
<dbReference type="PANTHER" id="PTHR20982:SF3">
    <property type="entry name" value="MITOCHONDRIAL RIBOSOME RECYCLING FACTOR PSEUDO 1"/>
    <property type="match status" value="1"/>
</dbReference>
<dbReference type="InterPro" id="IPR023584">
    <property type="entry name" value="Ribosome_recyc_fac_dom"/>
</dbReference>
<dbReference type="GO" id="GO:0043023">
    <property type="term" value="F:ribosomal large subunit binding"/>
    <property type="evidence" value="ECO:0007669"/>
    <property type="project" value="TreeGrafter"/>
</dbReference>
<dbReference type="InterPro" id="IPR002661">
    <property type="entry name" value="Ribosome_recyc_fac"/>
</dbReference>
<organism evidence="7">
    <name type="scientific">Glycine soja</name>
    <name type="common">Wild soybean</name>
    <dbReference type="NCBI Taxonomy" id="3848"/>
    <lineage>
        <taxon>Eukaryota</taxon>
        <taxon>Viridiplantae</taxon>
        <taxon>Streptophyta</taxon>
        <taxon>Embryophyta</taxon>
        <taxon>Tracheophyta</taxon>
        <taxon>Spermatophyta</taxon>
        <taxon>Magnoliopsida</taxon>
        <taxon>eudicotyledons</taxon>
        <taxon>Gunneridae</taxon>
        <taxon>Pentapetalae</taxon>
        <taxon>rosids</taxon>
        <taxon>fabids</taxon>
        <taxon>Fabales</taxon>
        <taxon>Fabaceae</taxon>
        <taxon>Papilionoideae</taxon>
        <taxon>50 kb inversion clade</taxon>
        <taxon>NPAAA clade</taxon>
        <taxon>indigoferoid/millettioid clade</taxon>
        <taxon>Phaseoleae</taxon>
        <taxon>Glycine</taxon>
        <taxon>Glycine subgen. Soja</taxon>
    </lineage>
</organism>
<comment type="function">
    <text evidence="1">Responsible for the release of ribosomes from messenger RNA at the termination of chloroplastic protein biosynthesis.</text>
</comment>
<dbReference type="InterPro" id="IPR036191">
    <property type="entry name" value="RRF_sf"/>
</dbReference>
<protein>
    <recommendedName>
        <fullName evidence="3">Ribosome-recycling factor, chloroplastic</fullName>
    </recommendedName>
    <alternativeName>
        <fullName evidence="5">Ribosome-releasing factor, chloroplastic</fullName>
    </alternativeName>
</protein>
<evidence type="ECO:0000256" key="3">
    <source>
        <dbReference type="ARBA" id="ARBA00014063"/>
    </source>
</evidence>
<dbReference type="Proteomes" id="UP000053555">
    <property type="component" value="Unassembled WGS sequence"/>
</dbReference>
<evidence type="ECO:0000259" key="6">
    <source>
        <dbReference type="Pfam" id="PF01765"/>
    </source>
</evidence>
<dbReference type="Pfam" id="PF01765">
    <property type="entry name" value="RRF"/>
    <property type="match status" value="1"/>
</dbReference>
<dbReference type="PANTHER" id="PTHR20982">
    <property type="entry name" value="RIBOSOME RECYCLING FACTOR"/>
    <property type="match status" value="1"/>
</dbReference>
<dbReference type="SUPFAM" id="SSF55194">
    <property type="entry name" value="Ribosome recycling factor, RRF"/>
    <property type="match status" value="1"/>
</dbReference>
<evidence type="ECO:0000256" key="4">
    <source>
        <dbReference type="ARBA" id="ARBA00022917"/>
    </source>
</evidence>
<dbReference type="Gene3D" id="1.10.132.20">
    <property type="entry name" value="Ribosome-recycling factor"/>
    <property type="match status" value="1"/>
</dbReference>
<keyword evidence="4" id="KW-0648">Protein biosynthesis</keyword>
<comment type="similarity">
    <text evidence="2">Belongs to the RRF family.</text>
</comment>
<gene>
    <name evidence="7" type="ORF">glysoja_039643</name>
</gene>
<accession>A0A0B2RL74</accession>
<feature type="domain" description="Ribosome recycling factor" evidence="6">
    <location>
        <begin position="11"/>
        <end position="78"/>
    </location>
</feature>
<dbReference type="GO" id="GO:0006412">
    <property type="term" value="P:translation"/>
    <property type="evidence" value="ECO:0007669"/>
    <property type="project" value="UniProtKB-KW"/>
</dbReference>
<reference evidence="7" key="1">
    <citation type="submission" date="2014-07" db="EMBL/GenBank/DDBJ databases">
        <title>Identification of a novel salt tolerance gene in wild soybean by whole-genome sequencing.</title>
        <authorList>
            <person name="Lam H.-M."/>
            <person name="Qi X."/>
            <person name="Li M.-W."/>
            <person name="Liu X."/>
            <person name="Xie M."/>
            <person name="Ni M."/>
            <person name="Xu X."/>
        </authorList>
    </citation>
    <scope>NUCLEOTIDE SEQUENCE [LARGE SCALE GENOMIC DNA]</scope>
    <source>
        <tissue evidence="7">Root</tissue>
    </source>
</reference>